<accession>A0A6B0UJF0</accession>
<feature type="region of interest" description="Disordered" evidence="1">
    <location>
        <begin position="90"/>
        <end position="110"/>
    </location>
</feature>
<evidence type="ECO:0000313" key="2">
    <source>
        <dbReference type="EMBL" id="MXU89783.1"/>
    </source>
</evidence>
<sequence length="110" mass="11671">MASFCLLARCAAVRSARRVFGDLHRVFGDLPTMVDFAASLFARFAAFLRSLRSSAVYWRGGPRRRFATGEVAAATDINVSGTVIFLGAGRRGGSAPRGSPWLADDCGTAG</sequence>
<organism evidence="2">
    <name type="scientific">Ixodes ricinus</name>
    <name type="common">Common tick</name>
    <name type="synonym">Acarus ricinus</name>
    <dbReference type="NCBI Taxonomy" id="34613"/>
    <lineage>
        <taxon>Eukaryota</taxon>
        <taxon>Metazoa</taxon>
        <taxon>Ecdysozoa</taxon>
        <taxon>Arthropoda</taxon>
        <taxon>Chelicerata</taxon>
        <taxon>Arachnida</taxon>
        <taxon>Acari</taxon>
        <taxon>Parasitiformes</taxon>
        <taxon>Ixodida</taxon>
        <taxon>Ixodoidea</taxon>
        <taxon>Ixodidae</taxon>
        <taxon>Ixodinae</taxon>
        <taxon>Ixodes</taxon>
    </lineage>
</organism>
<reference evidence="2" key="1">
    <citation type="submission" date="2019-12" db="EMBL/GenBank/DDBJ databases">
        <title>An insight into the sialome of adult female Ixodes ricinus ticks feeding for 6 days.</title>
        <authorList>
            <person name="Perner J."/>
            <person name="Ribeiro J.M.C."/>
        </authorList>
    </citation>
    <scope>NUCLEOTIDE SEQUENCE</scope>
    <source>
        <strain evidence="2">Semi-engorged</strain>
        <tissue evidence="2">Salivary glands</tissue>
    </source>
</reference>
<proteinExistence type="predicted"/>
<evidence type="ECO:0000256" key="1">
    <source>
        <dbReference type="SAM" id="MobiDB-lite"/>
    </source>
</evidence>
<name>A0A6B0UJF0_IXORI</name>
<protein>
    <submittedName>
        <fullName evidence="2">Uncharacterized protein</fullName>
    </submittedName>
</protein>
<dbReference type="AlphaFoldDB" id="A0A6B0UJF0"/>
<dbReference type="EMBL" id="GIFC01007700">
    <property type="protein sequence ID" value="MXU89783.1"/>
    <property type="molecule type" value="Transcribed_RNA"/>
</dbReference>